<proteinExistence type="predicted"/>
<keyword evidence="2" id="KW-1185">Reference proteome</keyword>
<dbReference type="InterPro" id="IPR056908">
    <property type="entry name" value="Gp80-like"/>
</dbReference>
<dbReference type="Pfam" id="PF23140">
    <property type="entry name" value="Gp80"/>
    <property type="match status" value="1"/>
</dbReference>
<gene>
    <name evidence="1" type="ORF">GOB84_05130</name>
</gene>
<organism evidence="1 2">
    <name type="scientific">Acetobacter fallax</name>
    <dbReference type="NCBI Taxonomy" id="1737473"/>
    <lineage>
        <taxon>Bacteria</taxon>
        <taxon>Pseudomonadati</taxon>
        <taxon>Pseudomonadota</taxon>
        <taxon>Alphaproteobacteria</taxon>
        <taxon>Acetobacterales</taxon>
        <taxon>Acetobacteraceae</taxon>
        <taxon>Acetobacter</taxon>
    </lineage>
</organism>
<accession>A0ABX0K6J7</accession>
<protein>
    <submittedName>
        <fullName evidence="1">Uncharacterized protein</fullName>
    </submittedName>
</protein>
<dbReference type="RefSeq" id="WP_173576553.1">
    <property type="nucleotide sequence ID" value="NZ_WOSW01000006.1"/>
</dbReference>
<evidence type="ECO:0000313" key="1">
    <source>
        <dbReference type="EMBL" id="NHO31954.1"/>
    </source>
</evidence>
<comment type="caution">
    <text evidence="1">The sequence shown here is derived from an EMBL/GenBank/DDBJ whole genome shotgun (WGS) entry which is preliminary data.</text>
</comment>
<name>A0ABX0K6J7_9PROT</name>
<reference evidence="1 2" key="1">
    <citation type="journal article" date="2020" name="Int. J. Syst. Evol. Microbiol.">
        <title>Novel acetic acid bacteria from cider fermentations: Acetobacter conturbans sp. nov. and Acetobacter fallax sp. nov.</title>
        <authorList>
            <person name="Sombolestani A.S."/>
            <person name="Cleenwerck I."/>
            <person name="Cnockaert M."/>
            <person name="Borremans W."/>
            <person name="Wieme A.D."/>
            <person name="De Vuyst L."/>
            <person name="Vandamme P."/>
        </authorList>
    </citation>
    <scope>NUCLEOTIDE SEQUENCE [LARGE SCALE GENOMIC DNA]</scope>
    <source>
        <strain evidence="1 2">LMG 1637</strain>
    </source>
</reference>
<dbReference type="EMBL" id="WOSW01000006">
    <property type="protein sequence ID" value="NHO31954.1"/>
    <property type="molecule type" value="Genomic_DNA"/>
</dbReference>
<dbReference type="Proteomes" id="UP000615326">
    <property type="component" value="Unassembled WGS sequence"/>
</dbReference>
<evidence type="ECO:0000313" key="2">
    <source>
        <dbReference type="Proteomes" id="UP000615326"/>
    </source>
</evidence>
<sequence>MPFFVGFMGLVSGGPSALADEVSAGGYARLPVSFTSPGDGRRTVAVSSAYSFGLATEDWGLVTGLALYATLTPGGSPVATWSVQPVTVSAGHTYTVPVGALSLLIETQQVFAEGDVLGVSAEGAGIIAGQTLSVVDGVVIPVCGGDSDSGSLTIAQLNTALVQLMQSLPQDDPGDGQSLWVNSNLLAISQKS</sequence>